<reference evidence="1" key="1">
    <citation type="submission" date="2014-11" db="EMBL/GenBank/DDBJ databases">
        <authorList>
            <person name="Amaro Gonzalez C."/>
        </authorList>
    </citation>
    <scope>NUCLEOTIDE SEQUENCE</scope>
</reference>
<dbReference type="AlphaFoldDB" id="A0A0E9S257"/>
<name>A0A0E9S257_ANGAN</name>
<accession>A0A0E9S257</accession>
<sequence length="50" mass="5636">MVPVSLLFKLCLHCWQSLKIRVFFPPESASPSVLALQTNLPLTVCMMDMV</sequence>
<organism evidence="1">
    <name type="scientific">Anguilla anguilla</name>
    <name type="common">European freshwater eel</name>
    <name type="synonym">Muraena anguilla</name>
    <dbReference type="NCBI Taxonomy" id="7936"/>
    <lineage>
        <taxon>Eukaryota</taxon>
        <taxon>Metazoa</taxon>
        <taxon>Chordata</taxon>
        <taxon>Craniata</taxon>
        <taxon>Vertebrata</taxon>
        <taxon>Euteleostomi</taxon>
        <taxon>Actinopterygii</taxon>
        <taxon>Neopterygii</taxon>
        <taxon>Teleostei</taxon>
        <taxon>Anguilliformes</taxon>
        <taxon>Anguillidae</taxon>
        <taxon>Anguilla</taxon>
    </lineage>
</organism>
<evidence type="ECO:0000313" key="1">
    <source>
        <dbReference type="EMBL" id="JAH35514.1"/>
    </source>
</evidence>
<proteinExistence type="predicted"/>
<dbReference type="EMBL" id="GBXM01073063">
    <property type="protein sequence ID" value="JAH35514.1"/>
    <property type="molecule type" value="Transcribed_RNA"/>
</dbReference>
<protein>
    <submittedName>
        <fullName evidence="1">Uncharacterized protein</fullName>
    </submittedName>
</protein>
<reference evidence="1" key="2">
    <citation type="journal article" date="2015" name="Fish Shellfish Immunol.">
        <title>Early steps in the European eel (Anguilla anguilla)-Vibrio vulnificus interaction in the gills: Role of the RtxA13 toxin.</title>
        <authorList>
            <person name="Callol A."/>
            <person name="Pajuelo D."/>
            <person name="Ebbesson L."/>
            <person name="Teles M."/>
            <person name="MacKenzie S."/>
            <person name="Amaro C."/>
        </authorList>
    </citation>
    <scope>NUCLEOTIDE SEQUENCE</scope>
</reference>